<dbReference type="CDD" id="cd00086">
    <property type="entry name" value="homeodomain"/>
    <property type="match status" value="1"/>
</dbReference>
<dbReference type="PROSITE" id="PS50071">
    <property type="entry name" value="HOMEOBOX_2"/>
    <property type="match status" value="1"/>
</dbReference>
<dbReference type="SUPFAM" id="SSF46689">
    <property type="entry name" value="Homeodomain-like"/>
    <property type="match status" value="1"/>
</dbReference>
<gene>
    <name evidence="10 13" type="primary">NTH9</name>
    <name evidence="13" type="synonym">LOC107771137</name>
</gene>
<dbReference type="GO" id="GO:0005634">
    <property type="term" value="C:nucleus"/>
    <property type="evidence" value="ECO:0007669"/>
    <property type="project" value="UniProtKB-SubCell"/>
</dbReference>
<feature type="region of interest" description="Disordered" evidence="7">
    <location>
        <begin position="190"/>
        <end position="217"/>
    </location>
</feature>
<dbReference type="InterPro" id="IPR001356">
    <property type="entry name" value="HD"/>
</dbReference>
<dbReference type="Pfam" id="PF05920">
    <property type="entry name" value="Homeobox_KN"/>
    <property type="match status" value="1"/>
</dbReference>
<proteinExistence type="evidence at transcript level"/>
<evidence type="ECO:0000256" key="7">
    <source>
        <dbReference type="SAM" id="MobiDB-lite"/>
    </source>
</evidence>
<dbReference type="OrthoDB" id="10056939at2759"/>
<sequence length="322" mass="36308">MEKMYEFVSSSSDVYSVEDNLQPPYFGSPPAFCDGLAPMGFGSGNMSWACPETSAANLVVDKSGTSSSNLQLEDHPETDIRAKISSHPLYPKLLRTYIDCHKVGAPSDEIVDMLDNINIVHENDLSRRSNRLSDDSELDAFMETYCDVLAKFKSDLERPFNEATTFLNDIETQLTNLCAAPATTISNISDEGAAGTEEEEEVADTSGGGGNTNDMCRSENEIKDKLMRKYSGYISSLKQEFSKKNKKGKLPREARQILLNWWTTHYKWPYPTEGEKICLAESTGLDPKQINNWFINQRKRHWKPSENMQYAVMESIYGHFSE</sequence>
<dbReference type="InterPro" id="IPR005540">
    <property type="entry name" value="KNOX1"/>
</dbReference>
<evidence type="ECO:0000256" key="1">
    <source>
        <dbReference type="ARBA" id="ARBA00004123"/>
    </source>
</evidence>
<dbReference type="GO" id="GO:0003677">
    <property type="term" value="F:DNA binding"/>
    <property type="evidence" value="ECO:0007669"/>
    <property type="project" value="UniProtKB-UniRule"/>
</dbReference>
<dbReference type="Pfam" id="PF03791">
    <property type="entry name" value="KNOX2"/>
    <property type="match status" value="1"/>
</dbReference>
<evidence type="ECO:0000313" key="13">
    <source>
        <dbReference type="RefSeq" id="NP_001312021.1"/>
    </source>
</evidence>
<dbReference type="Gene3D" id="1.10.10.60">
    <property type="entry name" value="Homeodomain-like"/>
    <property type="match status" value="1"/>
</dbReference>
<dbReference type="InterPro" id="IPR005539">
    <property type="entry name" value="ELK_dom"/>
</dbReference>
<dbReference type="PANTHER" id="PTHR11850">
    <property type="entry name" value="HOMEOBOX PROTEIN TRANSCRIPTION FACTORS"/>
    <property type="match status" value="1"/>
</dbReference>
<dbReference type="PROSITE" id="PS51213">
    <property type="entry name" value="ELK"/>
    <property type="match status" value="1"/>
</dbReference>
<dbReference type="Proteomes" id="UP000790787">
    <property type="component" value="Chromosome 4"/>
</dbReference>
<dbReference type="EMBL" id="AB025713">
    <property type="protein sequence ID" value="BAA76903.1"/>
    <property type="molecule type" value="mRNA"/>
</dbReference>
<dbReference type="InterPro" id="IPR017970">
    <property type="entry name" value="Homeobox_CS"/>
</dbReference>
<feature type="domain" description="ELK" evidence="9">
    <location>
        <begin position="221"/>
        <end position="241"/>
    </location>
</feature>
<keyword evidence="2 5" id="KW-0238">DNA-binding</keyword>
<evidence type="ECO:0000256" key="4">
    <source>
        <dbReference type="ARBA" id="ARBA00023242"/>
    </source>
</evidence>
<evidence type="ECO:0000313" key="10">
    <source>
        <dbReference type="EMBL" id="BAA76903.1"/>
    </source>
</evidence>
<name>Q9SXV2_TOBAC</name>
<evidence type="ECO:0000259" key="9">
    <source>
        <dbReference type="PROSITE" id="PS51213"/>
    </source>
</evidence>
<dbReference type="SMART" id="SM01256">
    <property type="entry name" value="KNOX2"/>
    <property type="match status" value="1"/>
</dbReference>
<reference evidence="10 13" key="1">
    <citation type="journal article" date="1999" name="Plant J.">
        <title>The expression of tobacco knotted1-type class 1 homeobox genes correspond to regions predicted by the cytohistological zonation model.</title>
        <authorList>
            <person name="Nishimura A."/>
            <person name="Tamaoki M."/>
            <person name="Sato Y."/>
            <person name="Matsuoka M."/>
        </authorList>
    </citation>
    <scope>NUCLEOTIDE SEQUENCE</scope>
</reference>
<dbReference type="GeneID" id="107771137"/>
<reference evidence="13" key="3">
    <citation type="submission" date="2025-04" db="UniProtKB">
        <authorList>
            <consortium name="RefSeq"/>
        </authorList>
    </citation>
    <scope>IDENTIFICATION</scope>
</reference>
<dbReference type="SMART" id="SM01188">
    <property type="entry name" value="ELK"/>
    <property type="match status" value="1"/>
</dbReference>
<feature type="domain" description="Homeobox" evidence="8">
    <location>
        <begin position="241"/>
        <end position="304"/>
    </location>
</feature>
<dbReference type="SMART" id="SM00389">
    <property type="entry name" value="HOX"/>
    <property type="match status" value="1"/>
</dbReference>
<protein>
    <submittedName>
        <fullName evidence="10">Homeobox 9</fullName>
    </submittedName>
    <submittedName>
        <fullName evidence="13">Homeobox protein knotted-1-like 2</fullName>
    </submittedName>
</protein>
<evidence type="ECO:0000256" key="2">
    <source>
        <dbReference type="ARBA" id="ARBA00023125"/>
    </source>
</evidence>
<dbReference type="RefSeq" id="NP_001312021.1">
    <property type="nucleotide sequence ID" value="NM_001325092.1"/>
</dbReference>
<dbReference type="SMART" id="SM01255">
    <property type="entry name" value="KNOX1"/>
    <property type="match status" value="1"/>
</dbReference>
<dbReference type="Pfam" id="PF03789">
    <property type="entry name" value="ELK"/>
    <property type="match status" value="1"/>
</dbReference>
<dbReference type="InterPro" id="IPR050224">
    <property type="entry name" value="TALE_homeobox"/>
</dbReference>
<dbReference type="InterPro" id="IPR005541">
    <property type="entry name" value="KNOX2"/>
</dbReference>
<organism evidence="10">
    <name type="scientific">Nicotiana tabacum</name>
    <name type="common">Common tobacco</name>
    <dbReference type="NCBI Taxonomy" id="4097"/>
    <lineage>
        <taxon>Eukaryota</taxon>
        <taxon>Viridiplantae</taxon>
        <taxon>Streptophyta</taxon>
        <taxon>Embryophyta</taxon>
        <taxon>Tracheophyta</taxon>
        <taxon>Spermatophyta</taxon>
        <taxon>Magnoliopsida</taxon>
        <taxon>eudicotyledons</taxon>
        <taxon>Gunneridae</taxon>
        <taxon>Pentapetalae</taxon>
        <taxon>asterids</taxon>
        <taxon>lamiids</taxon>
        <taxon>Solanales</taxon>
        <taxon>Solanaceae</taxon>
        <taxon>Nicotianoideae</taxon>
        <taxon>Nicotianeae</taxon>
        <taxon>Nicotiana</taxon>
    </lineage>
</organism>
<dbReference type="AlphaFoldDB" id="Q9SXV2"/>
<keyword evidence="3 5" id="KW-0371">Homeobox</keyword>
<evidence type="ECO:0000256" key="5">
    <source>
        <dbReference type="PROSITE-ProRule" id="PRU00108"/>
    </source>
</evidence>
<evidence type="ECO:0000259" key="8">
    <source>
        <dbReference type="PROSITE" id="PS50071"/>
    </source>
</evidence>
<dbReference type="Pfam" id="PF03790">
    <property type="entry name" value="KNOX1"/>
    <property type="match status" value="1"/>
</dbReference>
<keyword evidence="12" id="KW-1185">Reference proteome</keyword>
<accession>Q9SXV2</accession>
<dbReference type="InterPro" id="IPR008422">
    <property type="entry name" value="KN_HD"/>
</dbReference>
<comment type="similarity">
    <text evidence="6">Belongs to the TALE/KNOX homeobox family.</text>
</comment>
<reference evidence="11" key="2">
    <citation type="journal article" date="2014" name="Nat. Commun.">
        <title>The tobacco genome sequence and its comparison with those of tomato and potato.</title>
        <authorList>
            <person name="Sierro N."/>
            <person name="Battey J.N."/>
            <person name="Ouadi S."/>
            <person name="Bakaher N."/>
            <person name="Bovet L."/>
            <person name="Willig A."/>
            <person name="Goepfert S."/>
            <person name="Peitsch M.C."/>
            <person name="Ivanov N.V."/>
        </authorList>
    </citation>
    <scope>NUCLEOTIDE SEQUENCE [LARGE SCALE GENOMIC DNA]</scope>
    <source>
        <strain evidence="11">cv. TN90</strain>
    </source>
</reference>
<dbReference type="InterPro" id="IPR009057">
    <property type="entry name" value="Homeodomain-like_sf"/>
</dbReference>
<dbReference type="KEGG" id="nta:107771137"/>
<dbReference type="GO" id="GO:0000981">
    <property type="term" value="F:DNA-binding transcription factor activity, RNA polymerase II-specific"/>
    <property type="evidence" value="ECO:0007669"/>
    <property type="project" value="InterPro"/>
</dbReference>
<evidence type="ECO:0000313" key="11">
    <source>
        <dbReference type="Proteomes" id="UP000084051"/>
    </source>
</evidence>
<feature type="DNA-binding region" description="Homeobox; TALE-type" evidence="5">
    <location>
        <begin position="242"/>
        <end position="305"/>
    </location>
</feature>
<evidence type="ECO:0000313" key="12">
    <source>
        <dbReference type="Proteomes" id="UP000790787"/>
    </source>
</evidence>
<comment type="subcellular location">
    <subcellularLocation>
        <location evidence="1 5">Nucleus</location>
    </subcellularLocation>
</comment>
<evidence type="ECO:0000256" key="6">
    <source>
        <dbReference type="PROSITE-ProRule" id="PRU00559"/>
    </source>
</evidence>
<keyword evidence="4 5" id="KW-0539">Nucleus</keyword>
<dbReference type="PROSITE" id="PS00027">
    <property type="entry name" value="HOMEOBOX_1"/>
    <property type="match status" value="1"/>
</dbReference>
<evidence type="ECO:0000256" key="3">
    <source>
        <dbReference type="ARBA" id="ARBA00023155"/>
    </source>
</evidence>